<keyword evidence="6" id="KW-0238">DNA-binding</keyword>
<evidence type="ECO:0000313" key="11">
    <source>
        <dbReference type="EMBL" id="EEH64239.1"/>
    </source>
</evidence>
<evidence type="ECO:0000256" key="7">
    <source>
        <dbReference type="ARBA" id="ARBA00023204"/>
    </source>
</evidence>
<dbReference type="OrthoDB" id="9804325at2"/>
<keyword evidence="7" id="KW-0234">DNA repair</keyword>
<feature type="domain" description="Helicase C-terminal" evidence="10">
    <location>
        <begin position="463"/>
        <end position="626"/>
    </location>
</feature>
<evidence type="ECO:0000256" key="6">
    <source>
        <dbReference type="ARBA" id="ARBA00023125"/>
    </source>
</evidence>
<keyword evidence="3" id="KW-0378">Hydrolase</keyword>
<evidence type="ECO:0000259" key="10">
    <source>
        <dbReference type="PROSITE" id="PS51194"/>
    </source>
</evidence>
<dbReference type="EMBL" id="ACFG01000006">
    <property type="protein sequence ID" value="EEH64239.1"/>
    <property type="molecule type" value="Genomic_DNA"/>
</dbReference>
<comment type="caution">
    <text evidence="11">The sequence shown here is derived from an EMBL/GenBank/DDBJ whole genome shotgun (WGS) entry which is preliminary data.</text>
</comment>
<evidence type="ECO:0000256" key="8">
    <source>
        <dbReference type="ARBA" id="ARBA00049819"/>
    </source>
</evidence>
<dbReference type="InterPro" id="IPR014001">
    <property type="entry name" value="Helicase_ATP-bd"/>
</dbReference>
<organism evidence="11 12">
    <name type="scientific">Gleimia coleocanis DSM 15436</name>
    <dbReference type="NCBI Taxonomy" id="525245"/>
    <lineage>
        <taxon>Bacteria</taxon>
        <taxon>Bacillati</taxon>
        <taxon>Actinomycetota</taxon>
        <taxon>Actinomycetes</taxon>
        <taxon>Actinomycetales</taxon>
        <taxon>Actinomycetaceae</taxon>
        <taxon>Gleimia</taxon>
    </lineage>
</organism>
<dbReference type="InterPro" id="IPR012340">
    <property type="entry name" value="NA-bd_OB-fold"/>
</dbReference>
<dbReference type="PANTHER" id="PTHR47964:SF1">
    <property type="entry name" value="ATP-DEPENDENT DNA HELICASE HOMOLOG RECG, CHLOROPLASTIC"/>
    <property type="match status" value="1"/>
</dbReference>
<dbReference type="InterPro" id="IPR045562">
    <property type="entry name" value="RecG_dom3_C"/>
</dbReference>
<evidence type="ECO:0000256" key="5">
    <source>
        <dbReference type="ARBA" id="ARBA00022840"/>
    </source>
</evidence>
<feature type="domain" description="Helicase ATP-binding" evidence="9">
    <location>
        <begin position="282"/>
        <end position="441"/>
    </location>
</feature>
<dbReference type="InterPro" id="IPR047112">
    <property type="entry name" value="RecG/Mfd"/>
</dbReference>
<dbReference type="Pfam" id="PF00270">
    <property type="entry name" value="DEAD"/>
    <property type="match status" value="1"/>
</dbReference>
<dbReference type="SMART" id="SM00487">
    <property type="entry name" value="DEXDc"/>
    <property type="match status" value="1"/>
</dbReference>
<accession>C0VZD8</accession>
<keyword evidence="1" id="KW-0547">Nucleotide-binding</keyword>
<keyword evidence="5" id="KW-0067">ATP-binding</keyword>
<dbReference type="CDD" id="cd04488">
    <property type="entry name" value="RecG_wedge_OBF"/>
    <property type="match status" value="1"/>
</dbReference>
<keyword evidence="12" id="KW-1185">Reference proteome</keyword>
<evidence type="ECO:0000313" key="12">
    <source>
        <dbReference type="Proteomes" id="UP000010301"/>
    </source>
</evidence>
<dbReference type="AlphaFoldDB" id="C0VZD8"/>
<gene>
    <name evidence="11" type="ORF">HMPREF0044_0528</name>
</gene>
<dbReference type="GO" id="GO:0003677">
    <property type="term" value="F:DNA binding"/>
    <property type="evidence" value="ECO:0007669"/>
    <property type="project" value="UniProtKB-KW"/>
</dbReference>
<dbReference type="SUPFAM" id="SSF52540">
    <property type="entry name" value="P-loop containing nucleoside triphosphate hydrolases"/>
    <property type="match status" value="1"/>
</dbReference>
<evidence type="ECO:0000259" key="9">
    <source>
        <dbReference type="PROSITE" id="PS51192"/>
    </source>
</evidence>
<evidence type="ECO:0000256" key="1">
    <source>
        <dbReference type="ARBA" id="ARBA00022741"/>
    </source>
</evidence>
<dbReference type="SUPFAM" id="SSF50249">
    <property type="entry name" value="Nucleic acid-binding proteins"/>
    <property type="match status" value="1"/>
</dbReference>
<dbReference type="STRING" id="525245.HMPREF0044_0528"/>
<evidence type="ECO:0000256" key="2">
    <source>
        <dbReference type="ARBA" id="ARBA00022763"/>
    </source>
</evidence>
<dbReference type="InterPro" id="IPR027417">
    <property type="entry name" value="P-loop_NTPase"/>
</dbReference>
<dbReference type="Gene3D" id="2.40.50.140">
    <property type="entry name" value="Nucleic acid-binding proteins"/>
    <property type="match status" value="1"/>
</dbReference>
<dbReference type="PANTHER" id="PTHR47964">
    <property type="entry name" value="ATP-DEPENDENT DNA HELICASE HOMOLOG RECG, CHLOROPLASTIC"/>
    <property type="match status" value="1"/>
</dbReference>
<dbReference type="Pfam" id="PF17191">
    <property type="entry name" value="RecG_wedge"/>
    <property type="match status" value="1"/>
</dbReference>
<dbReference type="eggNOG" id="COG1200">
    <property type="taxonomic scope" value="Bacteria"/>
</dbReference>
<sequence>MDKPTWLNTPLERLLGSRTAKKLAPLGLENTADLLHFYPRRYLHWGKLTPLYSLHPNEDATILASVQSQQLHANRNGGVRLNVELTDGHSTITATFFATHPAKLSVHQGLLKPGTQHLFAGTISQYRGQLQLTHPSFEEAGEDVERILTKPIPVYPASSKCPTWFTAKAVGIILDQMRQEDLLDPFTASEKEKYGLLDLIEAIEKIHRPNTDTDIPKAKHTLKWVEAFELQAAFAQQRHTNAQARAKTIPATATEIIPEVIENFGYELTGGQQTAIAEVLADMSREVPMQRLLQADVGAGKTIVAGILMSVVVNAGYQAALLAPTEVLAQQHALNLRRLLPVPVELLTGSSKAGTRKHIAEITGSGQPAVLVGTHALLQDSLTFKNLALVVIDEQHRFGVAQREKLRENQDFVPHLLSMTATPIPRTIAMTVFGDLDITEIRELPKGRIPVKTHTVNECNHAWMQRLWVRSREEIEAGGRVFVVAPRIGDEESDSELASVTQTAQRLRNLPALQGIKVGELHGKLTPEEKAQIISDFNTGQLSLLVTTTVIEVGVDIKDASLMVILDAQQFGLSQLHQLRGRVGRGGQAATCIAVYSAEANPDSIERLEAFASTNSGFELAEYDLKLRCEGNVLGQSQSGKTTSLKALRVLRDADIIASARDLALAVVAEDPQLEKRPELAARVGLARQDAVWMDRV</sequence>
<protein>
    <recommendedName>
        <fullName evidence="8">Probable DNA 3'-5' helicase RecG</fullName>
    </recommendedName>
</protein>
<dbReference type="PROSITE" id="PS51194">
    <property type="entry name" value="HELICASE_CTER"/>
    <property type="match status" value="1"/>
</dbReference>
<dbReference type="Gene3D" id="3.40.50.300">
    <property type="entry name" value="P-loop containing nucleotide triphosphate hydrolases"/>
    <property type="match status" value="2"/>
</dbReference>
<name>C0VZD8_9ACTO</name>
<dbReference type="InterPro" id="IPR011545">
    <property type="entry name" value="DEAD/DEAH_box_helicase_dom"/>
</dbReference>
<dbReference type="GO" id="GO:0005524">
    <property type="term" value="F:ATP binding"/>
    <property type="evidence" value="ECO:0007669"/>
    <property type="project" value="UniProtKB-KW"/>
</dbReference>
<dbReference type="Pfam" id="PF00271">
    <property type="entry name" value="Helicase_C"/>
    <property type="match status" value="1"/>
</dbReference>
<dbReference type="GO" id="GO:0016787">
    <property type="term" value="F:hydrolase activity"/>
    <property type="evidence" value="ECO:0007669"/>
    <property type="project" value="UniProtKB-KW"/>
</dbReference>
<keyword evidence="2" id="KW-0227">DNA damage</keyword>
<proteinExistence type="predicted"/>
<keyword evidence="4 11" id="KW-0347">Helicase</keyword>
<dbReference type="PROSITE" id="PS51192">
    <property type="entry name" value="HELICASE_ATP_BIND_1"/>
    <property type="match status" value="1"/>
</dbReference>
<dbReference type="GO" id="GO:0006281">
    <property type="term" value="P:DNA repair"/>
    <property type="evidence" value="ECO:0007669"/>
    <property type="project" value="UniProtKB-KW"/>
</dbReference>
<dbReference type="InterPro" id="IPR033454">
    <property type="entry name" value="RecG_wedge"/>
</dbReference>
<dbReference type="HOGENOM" id="CLU_005122_7_1_11"/>
<evidence type="ECO:0000256" key="3">
    <source>
        <dbReference type="ARBA" id="ARBA00022801"/>
    </source>
</evidence>
<reference evidence="11 12" key="1">
    <citation type="submission" date="2009-01" db="EMBL/GenBank/DDBJ databases">
        <authorList>
            <person name="Qin X."/>
            <person name="Bachman B."/>
            <person name="Battles P."/>
            <person name="Bell A."/>
            <person name="Bess C."/>
            <person name="Bickham C."/>
            <person name="Chaboub L."/>
            <person name="Chen D."/>
            <person name="Coyle M."/>
            <person name="Deiros D.R."/>
            <person name="Dinh H."/>
            <person name="Forbes L."/>
            <person name="Fowler G."/>
            <person name="Francisco L."/>
            <person name="Fu Q."/>
            <person name="Gubbala S."/>
            <person name="Hale W."/>
            <person name="Han Y."/>
            <person name="Hemphill L."/>
            <person name="Highlander S.K."/>
            <person name="Hirani K."/>
            <person name="Hogues M."/>
            <person name="Jackson L."/>
            <person name="Jakkamsetti A."/>
            <person name="Javaid M."/>
            <person name="Jiang H."/>
            <person name="Korchina V."/>
            <person name="Kovar C."/>
            <person name="Lara F."/>
            <person name="Lee S."/>
            <person name="Mata R."/>
            <person name="Mathew T."/>
            <person name="Moen C."/>
            <person name="Morales K."/>
            <person name="Munidasa M."/>
            <person name="Nazareth L."/>
            <person name="Ngo R."/>
            <person name="Nguyen L."/>
            <person name="Okwuonu G."/>
            <person name="Ongeri F."/>
            <person name="Patil S."/>
            <person name="Petrosino J."/>
            <person name="Pham C."/>
            <person name="Pham P."/>
            <person name="Pu L.-L."/>
            <person name="Puazo M."/>
            <person name="Raj R."/>
            <person name="Reid J."/>
            <person name="Rouhana J."/>
            <person name="Saada N."/>
            <person name="Shang Y."/>
            <person name="Simmons D."/>
            <person name="Thornton R."/>
            <person name="Warren J."/>
            <person name="Weissenberger G."/>
            <person name="Zhang J."/>
            <person name="Zhang L."/>
            <person name="Zhou C."/>
            <person name="Zhu D."/>
            <person name="Muzny D."/>
            <person name="Worley K."/>
            <person name="Gibbs R."/>
        </authorList>
    </citation>
    <scope>NUCLEOTIDE SEQUENCE [LARGE SCALE GENOMIC DNA]</scope>
    <source>
        <strain evidence="11 12">DSM 15436</strain>
    </source>
</reference>
<dbReference type="Proteomes" id="UP000010301">
    <property type="component" value="Unassembled WGS sequence"/>
</dbReference>
<evidence type="ECO:0000256" key="4">
    <source>
        <dbReference type="ARBA" id="ARBA00022806"/>
    </source>
</evidence>
<dbReference type="RefSeq" id="WP_006547525.1">
    <property type="nucleotide sequence ID" value="NZ_DS999546.1"/>
</dbReference>
<dbReference type="SMART" id="SM00490">
    <property type="entry name" value="HELICc"/>
    <property type="match status" value="1"/>
</dbReference>
<dbReference type="InterPro" id="IPR001650">
    <property type="entry name" value="Helicase_C-like"/>
</dbReference>
<dbReference type="GO" id="GO:0003678">
    <property type="term" value="F:DNA helicase activity"/>
    <property type="evidence" value="ECO:0007669"/>
    <property type="project" value="TreeGrafter"/>
</dbReference>
<dbReference type="Pfam" id="PF19833">
    <property type="entry name" value="RecG_dom3_C"/>
    <property type="match status" value="1"/>
</dbReference>